<feature type="region of interest" description="Disordered" evidence="6">
    <location>
        <begin position="566"/>
        <end position="639"/>
    </location>
</feature>
<evidence type="ECO:0000259" key="7">
    <source>
        <dbReference type="PROSITE" id="PS50290"/>
    </source>
</evidence>
<dbReference type="FunFam" id="1.10.1070.11:FF:000016">
    <property type="entry name" value="PIK1p Phosphatidylinositol 4-kinase"/>
    <property type="match status" value="1"/>
</dbReference>
<dbReference type="Gene3D" id="1.10.1070.11">
    <property type="entry name" value="Phosphatidylinositol 3-/4-kinase, catalytic domain"/>
    <property type="match status" value="1"/>
</dbReference>
<accession>A0A8H5G4U1</accession>
<evidence type="ECO:0000256" key="2">
    <source>
        <dbReference type="ARBA" id="ARBA00012169"/>
    </source>
</evidence>
<evidence type="ECO:0000256" key="6">
    <source>
        <dbReference type="SAM" id="MobiDB-lite"/>
    </source>
</evidence>
<dbReference type="Gene3D" id="3.30.1010.10">
    <property type="entry name" value="Phosphatidylinositol 3-kinase Catalytic Subunit, Chain A, domain 4"/>
    <property type="match status" value="1"/>
</dbReference>
<dbReference type="GO" id="GO:0046854">
    <property type="term" value="P:phosphatidylinositol phosphate biosynthetic process"/>
    <property type="evidence" value="ECO:0007669"/>
    <property type="project" value="InterPro"/>
</dbReference>
<feature type="region of interest" description="Disordered" evidence="6">
    <location>
        <begin position="471"/>
        <end position="533"/>
    </location>
</feature>
<dbReference type="PANTHER" id="PTHR10048">
    <property type="entry name" value="PHOSPHATIDYLINOSITOL KINASE"/>
    <property type="match status" value="1"/>
</dbReference>
<dbReference type="InterPro" id="IPR000403">
    <property type="entry name" value="PI3/4_kinase_cat_dom"/>
</dbReference>
<protein>
    <recommendedName>
        <fullName evidence="2">1-phosphatidylinositol 4-kinase</fullName>
        <ecNumber evidence="2">2.7.1.67</ecNumber>
    </recommendedName>
</protein>
<dbReference type="EC" id="2.7.1.67" evidence="2"/>
<feature type="compositionally biased region" description="Low complexity" evidence="6">
    <location>
        <begin position="715"/>
        <end position="726"/>
    </location>
</feature>
<reference evidence="9 10" key="1">
    <citation type="journal article" date="2020" name="ISME J.">
        <title>Uncovering the hidden diversity of litter-decomposition mechanisms in mushroom-forming fungi.</title>
        <authorList>
            <person name="Floudas D."/>
            <person name="Bentzer J."/>
            <person name="Ahren D."/>
            <person name="Johansson T."/>
            <person name="Persson P."/>
            <person name="Tunlid A."/>
        </authorList>
    </citation>
    <scope>NUCLEOTIDE SEQUENCE [LARGE SCALE GENOMIC DNA]</scope>
    <source>
        <strain evidence="9 10">CBS 146.42</strain>
    </source>
</reference>
<dbReference type="PROSITE" id="PS50290">
    <property type="entry name" value="PI3_4_KINASE_3"/>
    <property type="match status" value="1"/>
</dbReference>
<sequence length="1119" mass="123049">MTSHALLLRLFLSPTFFSLHVALKYLLVYADNIGITYYLTWRLRELDVHELYDVWGFICHLLVTRPTKSRALEVFVVETAQRSTHIAMITLWFMQASLHDLSSTRESQSFNICQRILHKCHEIIFNDLPRPSSSSPYPSFKLSAHSPFSRKKVRHHAQPTLVGIGVVLAATPGMPPLAEITGQIAIEQGRADDDGRELRSLQMIETDIAPDVVPQAIESAGGDDDDADVDEVDSPQVEENGEGSPALLGQADNQNANEQGPQLGRRRTIAAAQTVPALPLHLRSIRRSRASEDPLGQLDAELTSAAPHQSSPSLPGRTPLRSASSNISDHLLEKYDLLAQTQLLRGHYCHSEIQFILDLENICNRLLIVPKPARVSALRAELTALNHKLPAEVCMPMWCSSSDAPRGPYHIPQPHHRIVRIPPGESVVLNSAERAPYLLLIEILNDDLDFDPAKRANKEVLKRIVTKENERQGASKDLVPFGRGKLKQQLQQVSEPDSDPTTNTAPLLVLQTPPSAPSSATPGGAFPPAESGNPEEEIDLVEQLYGSEKPLRSANLDIGESIVLPPAPKNRDLDMAAWSTSPSTPGAVDEPSNSRQSGTIRRSHSYNASHGSTKLHSLPGSASGTSTPQGQSNGSGSGSAHAVLSLDDYSQRMRTAAIMLAQLNANLVREQVTPMPLPLSATIPSATLDVASSIPSSSTSIGAWIPGTSWLIGSSSSATSDVTSPSIADQHQPQQQTRMRLQYVEAQQIRDRIMKEMMALEEERMERMKESRYTFSSNGSTSSAGLGIRGVDVGGGGGGENYAEDEGIIRRELNKADPSAVVFSESWAAKKSRIKGASPYGHLANWDCVSVIVKTGGDLRQEQLAVQLIREFQRIWTEETCSCWVRYFRILILGATSGLVETITDAVSIHSIKKAEYAKRLAQGKLGHVTLMDHFKSTYGDPSSAKFARAQRNFAKSLAGYSIVTFLLQVKDRHNGNILLDRDGHLIHIDFGFILSNTPGNIGFEAAPFKLPPEYIEVLGGVTGAPFLEFRRLFREGFEAARKHCDRIITLVELMQKDSTLPCFALYGEQTAQHLRDRFQPTLTHSLIGEYVDRLIDTSLGSNWTRLYDSYQYYSQSIL</sequence>
<dbReference type="PROSITE" id="PS51545">
    <property type="entry name" value="PIK_HELICAL"/>
    <property type="match status" value="1"/>
</dbReference>
<dbReference type="InterPro" id="IPR057754">
    <property type="entry name" value="PI4-kinase_beta/PIK1_cat"/>
</dbReference>
<dbReference type="AlphaFoldDB" id="A0A8H5G4U1"/>
<dbReference type="Proteomes" id="UP000559027">
    <property type="component" value="Unassembled WGS sequence"/>
</dbReference>
<feature type="compositionally biased region" description="Low complexity" evidence="6">
    <location>
        <begin position="517"/>
        <end position="529"/>
    </location>
</feature>
<dbReference type="InterPro" id="IPR036940">
    <property type="entry name" value="PI3/4_kinase_cat_sf"/>
</dbReference>
<evidence type="ECO:0000313" key="9">
    <source>
        <dbReference type="EMBL" id="KAF5358316.1"/>
    </source>
</evidence>
<dbReference type="SMART" id="SM00146">
    <property type="entry name" value="PI3Kc"/>
    <property type="match status" value="1"/>
</dbReference>
<feature type="region of interest" description="Disordered" evidence="6">
    <location>
        <begin position="715"/>
        <end position="737"/>
    </location>
</feature>
<dbReference type="Pfam" id="PF00454">
    <property type="entry name" value="PI3_PI4_kinase"/>
    <property type="match status" value="1"/>
</dbReference>
<evidence type="ECO:0000313" key="10">
    <source>
        <dbReference type="Proteomes" id="UP000559027"/>
    </source>
</evidence>
<feature type="compositionally biased region" description="Polar residues" evidence="6">
    <location>
        <begin position="251"/>
        <end position="260"/>
    </location>
</feature>
<dbReference type="PROSITE" id="PS00916">
    <property type="entry name" value="PI3_4_KINASE_2"/>
    <property type="match status" value="1"/>
</dbReference>
<feature type="compositionally biased region" description="Polar residues" evidence="6">
    <location>
        <begin position="488"/>
        <end position="505"/>
    </location>
</feature>
<feature type="domain" description="PIK helical" evidence="8">
    <location>
        <begin position="1"/>
        <end position="119"/>
    </location>
</feature>
<keyword evidence="4" id="KW-0418">Kinase</keyword>
<dbReference type="InterPro" id="IPR018936">
    <property type="entry name" value="PI3/4_kinase_CS"/>
</dbReference>
<keyword evidence="5" id="KW-0175">Coiled coil</keyword>
<dbReference type="GO" id="GO:0016020">
    <property type="term" value="C:membrane"/>
    <property type="evidence" value="ECO:0007669"/>
    <property type="project" value="TreeGrafter"/>
</dbReference>
<feature type="coiled-coil region" evidence="5">
    <location>
        <begin position="743"/>
        <end position="770"/>
    </location>
</feature>
<feature type="region of interest" description="Disordered" evidence="6">
    <location>
        <begin position="209"/>
        <end position="263"/>
    </location>
</feature>
<comment type="caution">
    <text evidence="9">The sequence shown here is derived from an EMBL/GenBank/DDBJ whole genome shotgun (WGS) entry which is preliminary data.</text>
</comment>
<evidence type="ECO:0000256" key="1">
    <source>
        <dbReference type="ARBA" id="ARBA00001686"/>
    </source>
</evidence>
<dbReference type="InterPro" id="IPR001263">
    <property type="entry name" value="PI3K_accessory_dom"/>
</dbReference>
<evidence type="ECO:0000259" key="8">
    <source>
        <dbReference type="PROSITE" id="PS51545"/>
    </source>
</evidence>
<proteinExistence type="predicted"/>
<dbReference type="GO" id="GO:0048015">
    <property type="term" value="P:phosphatidylinositol-mediated signaling"/>
    <property type="evidence" value="ECO:0007669"/>
    <property type="project" value="TreeGrafter"/>
</dbReference>
<dbReference type="CDD" id="cd05168">
    <property type="entry name" value="PI4Kc_III_beta"/>
    <property type="match status" value="1"/>
</dbReference>
<dbReference type="InterPro" id="IPR015433">
    <property type="entry name" value="PI3/4_kinase"/>
</dbReference>
<feature type="compositionally biased region" description="Low complexity" evidence="6">
    <location>
        <begin position="623"/>
        <end position="634"/>
    </location>
</feature>
<evidence type="ECO:0000256" key="5">
    <source>
        <dbReference type="SAM" id="Coils"/>
    </source>
</evidence>
<dbReference type="OrthoDB" id="10264149at2759"/>
<feature type="compositionally biased region" description="Acidic residues" evidence="6">
    <location>
        <begin position="221"/>
        <end position="233"/>
    </location>
</feature>
<feature type="compositionally biased region" description="Polar residues" evidence="6">
    <location>
        <begin position="591"/>
        <end position="615"/>
    </location>
</feature>
<dbReference type="PANTHER" id="PTHR10048:SF22">
    <property type="entry name" value="PHOSPHATIDYLINOSITOL 4-KINASE BETA"/>
    <property type="match status" value="1"/>
</dbReference>
<name>A0A8H5G4U1_9AGAR</name>
<keyword evidence="10" id="KW-1185">Reference proteome</keyword>
<keyword evidence="3" id="KW-0808">Transferase</keyword>
<comment type="catalytic activity">
    <reaction evidence="1">
        <text>a 1,2-diacyl-sn-glycero-3-phospho-(1D-myo-inositol) + ATP = a 1,2-diacyl-sn-glycero-3-phospho-(1D-myo-inositol 4-phosphate) + ADP + H(+)</text>
        <dbReference type="Rhea" id="RHEA:19877"/>
        <dbReference type="ChEBI" id="CHEBI:15378"/>
        <dbReference type="ChEBI" id="CHEBI:30616"/>
        <dbReference type="ChEBI" id="CHEBI:57880"/>
        <dbReference type="ChEBI" id="CHEBI:58178"/>
        <dbReference type="ChEBI" id="CHEBI:456216"/>
        <dbReference type="EC" id="2.7.1.67"/>
    </reaction>
</comment>
<gene>
    <name evidence="9" type="ORF">D9756_001561</name>
</gene>
<feature type="domain" description="PI3K/PI4K catalytic" evidence="7">
    <location>
        <begin position="816"/>
        <end position="1104"/>
    </location>
</feature>
<dbReference type="SUPFAM" id="SSF56112">
    <property type="entry name" value="Protein kinase-like (PK-like)"/>
    <property type="match status" value="1"/>
</dbReference>
<feature type="compositionally biased region" description="Polar residues" evidence="6">
    <location>
        <begin position="727"/>
        <end position="737"/>
    </location>
</feature>
<dbReference type="InterPro" id="IPR011009">
    <property type="entry name" value="Kinase-like_dom_sf"/>
</dbReference>
<evidence type="ECO:0000256" key="3">
    <source>
        <dbReference type="ARBA" id="ARBA00022679"/>
    </source>
</evidence>
<dbReference type="GO" id="GO:0005737">
    <property type="term" value="C:cytoplasm"/>
    <property type="evidence" value="ECO:0007669"/>
    <property type="project" value="TreeGrafter"/>
</dbReference>
<organism evidence="9 10">
    <name type="scientific">Leucocoprinus leucothites</name>
    <dbReference type="NCBI Taxonomy" id="201217"/>
    <lineage>
        <taxon>Eukaryota</taxon>
        <taxon>Fungi</taxon>
        <taxon>Dikarya</taxon>
        <taxon>Basidiomycota</taxon>
        <taxon>Agaricomycotina</taxon>
        <taxon>Agaricomycetes</taxon>
        <taxon>Agaricomycetidae</taxon>
        <taxon>Agaricales</taxon>
        <taxon>Agaricineae</taxon>
        <taxon>Agaricaceae</taxon>
        <taxon>Leucocoprinus</taxon>
    </lineage>
</organism>
<evidence type="ECO:0000256" key="4">
    <source>
        <dbReference type="ARBA" id="ARBA00022777"/>
    </source>
</evidence>
<dbReference type="GO" id="GO:0004430">
    <property type="term" value="F:1-phosphatidylinositol 4-kinase activity"/>
    <property type="evidence" value="ECO:0007669"/>
    <property type="project" value="UniProtKB-EC"/>
</dbReference>
<dbReference type="EMBL" id="JAACJO010000005">
    <property type="protein sequence ID" value="KAF5358316.1"/>
    <property type="molecule type" value="Genomic_DNA"/>
</dbReference>